<dbReference type="PANTHER" id="PTHR46275">
    <property type="entry name" value="HEPATOCYTE GROWTH FACTOR-REGULATED TYROSINE KINASE SUBSTRATE"/>
    <property type="match status" value="1"/>
</dbReference>
<feature type="domain" description="Hepatocyte growth factor-regulated tyrosine kinase substrate helical" evidence="3">
    <location>
        <begin position="18"/>
        <end position="111"/>
    </location>
</feature>
<dbReference type="OrthoDB" id="957735at2759"/>
<feature type="coiled-coil region" evidence="1">
    <location>
        <begin position="80"/>
        <end position="163"/>
    </location>
</feature>
<reference evidence="4" key="1">
    <citation type="submission" date="2020-11" db="EMBL/GenBank/DDBJ databases">
        <authorList>
            <person name="Tran Van P."/>
        </authorList>
    </citation>
    <scope>NUCLEOTIDE SEQUENCE</scope>
</reference>
<organism evidence="4">
    <name type="scientific">Darwinula stevensoni</name>
    <dbReference type="NCBI Taxonomy" id="69355"/>
    <lineage>
        <taxon>Eukaryota</taxon>
        <taxon>Metazoa</taxon>
        <taxon>Ecdysozoa</taxon>
        <taxon>Arthropoda</taxon>
        <taxon>Crustacea</taxon>
        <taxon>Oligostraca</taxon>
        <taxon>Ostracoda</taxon>
        <taxon>Podocopa</taxon>
        <taxon>Podocopida</taxon>
        <taxon>Darwinulocopina</taxon>
        <taxon>Darwinuloidea</taxon>
        <taxon>Darwinulidae</taxon>
        <taxon>Darwinula</taxon>
    </lineage>
</organism>
<name>A0A7R8XMU6_9CRUS</name>
<feature type="region of interest" description="Disordered" evidence="2">
    <location>
        <begin position="293"/>
        <end position="342"/>
    </location>
</feature>
<dbReference type="InterPro" id="IPR024641">
    <property type="entry name" value="HRS_helical"/>
</dbReference>
<dbReference type="Proteomes" id="UP000677054">
    <property type="component" value="Unassembled WGS sequence"/>
</dbReference>
<evidence type="ECO:0000256" key="1">
    <source>
        <dbReference type="SAM" id="Coils"/>
    </source>
</evidence>
<dbReference type="GO" id="GO:0032456">
    <property type="term" value="P:endocytic recycling"/>
    <property type="evidence" value="ECO:0007669"/>
    <property type="project" value="TreeGrafter"/>
</dbReference>
<dbReference type="Pfam" id="PF12210">
    <property type="entry name" value="Hrs_helical"/>
    <property type="match status" value="1"/>
</dbReference>
<proteinExistence type="predicted"/>
<dbReference type="InterPro" id="IPR017073">
    <property type="entry name" value="HGS/VPS27"/>
</dbReference>
<dbReference type="GO" id="GO:0043130">
    <property type="term" value="F:ubiquitin binding"/>
    <property type="evidence" value="ECO:0007669"/>
    <property type="project" value="TreeGrafter"/>
</dbReference>
<dbReference type="GO" id="GO:0005769">
    <property type="term" value="C:early endosome"/>
    <property type="evidence" value="ECO:0007669"/>
    <property type="project" value="TreeGrafter"/>
</dbReference>
<dbReference type="EMBL" id="LR901692">
    <property type="protein sequence ID" value="CAD7249201.1"/>
    <property type="molecule type" value="Genomic_DNA"/>
</dbReference>
<dbReference type="GO" id="GO:0031623">
    <property type="term" value="P:receptor internalization"/>
    <property type="evidence" value="ECO:0007669"/>
    <property type="project" value="TreeGrafter"/>
</dbReference>
<dbReference type="Gene3D" id="1.20.5.1940">
    <property type="match status" value="1"/>
</dbReference>
<gene>
    <name evidence="4" type="ORF">DSTB1V02_LOCUS9000</name>
</gene>
<dbReference type="EMBL" id="CAJPEV010002175">
    <property type="protein sequence ID" value="CAG0895991.1"/>
    <property type="molecule type" value="Genomic_DNA"/>
</dbReference>
<sequence>MDSPQARSNGEPGDLDAFISNARMQIEIFVNRMRANECRGRHVGNDSFVQTLFLDITSLHSRLVRAMEEEERKRYHYEGLQDRLSQIRDARAALDALREDHRERKRREAEEAQRLRQLQMAQKLEILRKKKQEYLEYQRLMAMQRMQEQEREMQMRHEQQKQAYETGQSQMPVPYETGQSQMPVPYPLSHVPSAYPVPPAGYVGGMAASRPTGVPRQPLGYETMGPRQPSGLGPSQQPGMVGPLLRQPALQQLGAPAQGVQGSPQPQPLGFFPPGVPAPPGHASTYQIPGTFPASNASQYPGMPMQSVPSVPMGSGLQSPQNFEVPYENKPNDQVGELISFD</sequence>
<accession>A0A7R8XMU6</accession>
<evidence type="ECO:0000256" key="2">
    <source>
        <dbReference type="SAM" id="MobiDB-lite"/>
    </source>
</evidence>
<protein>
    <recommendedName>
        <fullName evidence="3">Hepatocyte growth factor-regulated tyrosine kinase substrate helical domain-containing protein</fullName>
    </recommendedName>
</protein>
<keyword evidence="5" id="KW-1185">Reference proteome</keyword>
<dbReference type="AlphaFoldDB" id="A0A7R8XMU6"/>
<dbReference type="CDD" id="cd21387">
    <property type="entry name" value="GAT_Hrs"/>
    <property type="match status" value="1"/>
</dbReference>
<dbReference type="PANTHER" id="PTHR46275:SF1">
    <property type="entry name" value="HEPATOCYTE GROWTH FACTOR-REGULATED TYROSINE KINASE SUBSTRATE"/>
    <property type="match status" value="1"/>
</dbReference>
<evidence type="ECO:0000313" key="5">
    <source>
        <dbReference type="Proteomes" id="UP000677054"/>
    </source>
</evidence>
<evidence type="ECO:0000313" key="4">
    <source>
        <dbReference type="EMBL" id="CAD7249201.1"/>
    </source>
</evidence>
<keyword evidence="1" id="KW-0175">Coiled coil</keyword>
<evidence type="ECO:0000259" key="3">
    <source>
        <dbReference type="Pfam" id="PF12210"/>
    </source>
</evidence>